<dbReference type="HOGENOM" id="CLU_119751_0_0_1"/>
<evidence type="ECO:0000313" key="2">
    <source>
        <dbReference type="EMBL" id="EFJ35194.1"/>
    </source>
</evidence>
<dbReference type="EMBL" id="GL377568">
    <property type="protein sequence ID" value="EFJ35194.1"/>
    <property type="molecule type" value="Genomic_DNA"/>
</dbReference>
<sequence>MAYHRSSAFLVLFLACMGLGLSLAAATRESFTCYWTPSESGICRGKAADTGIQDCNTKQEIAKVCGDFWNKIHTEGAGKLKDGRYVTCQDNNCYCFGVTDGPKGSKDNNLHLYVSIAVPGQKYPFGTKLEISQLKGLVLPGGGRHNGCVRVEDSCTSCNMDFYVGLKRNYDAIDAQVTGAWDVTSGSNCEIWNYGN</sequence>
<dbReference type="OMA" id="ITQYWIP"/>
<gene>
    <name evidence="2" type="ORF">SELMODRAFT_405120</name>
</gene>
<evidence type="ECO:0000256" key="1">
    <source>
        <dbReference type="SAM" id="SignalP"/>
    </source>
</evidence>
<organism evidence="3">
    <name type="scientific">Selaginella moellendorffii</name>
    <name type="common">Spikemoss</name>
    <dbReference type="NCBI Taxonomy" id="88036"/>
    <lineage>
        <taxon>Eukaryota</taxon>
        <taxon>Viridiplantae</taxon>
        <taxon>Streptophyta</taxon>
        <taxon>Embryophyta</taxon>
        <taxon>Tracheophyta</taxon>
        <taxon>Lycopodiopsida</taxon>
        <taxon>Selaginellales</taxon>
        <taxon>Selaginellaceae</taxon>
        <taxon>Selaginella</taxon>
    </lineage>
</organism>
<feature type="signal peptide" evidence="1">
    <location>
        <begin position="1"/>
        <end position="24"/>
    </location>
</feature>
<name>D8QYG5_SELML</name>
<dbReference type="Gramene" id="EFJ35194">
    <property type="protein sequence ID" value="EFJ35194"/>
    <property type="gene ID" value="SELMODRAFT_405120"/>
</dbReference>
<protein>
    <submittedName>
        <fullName evidence="2">Uncharacterized protein</fullName>
    </submittedName>
</protein>
<dbReference type="AlphaFoldDB" id="D8QYG5"/>
<keyword evidence="3" id="KW-1185">Reference proteome</keyword>
<proteinExistence type="predicted"/>
<keyword evidence="1" id="KW-0732">Signal</keyword>
<accession>D8QYG5</accession>
<dbReference type="InParanoid" id="D8QYG5"/>
<feature type="chain" id="PRO_5003121350" evidence="1">
    <location>
        <begin position="25"/>
        <end position="196"/>
    </location>
</feature>
<dbReference type="Proteomes" id="UP000001514">
    <property type="component" value="Unassembled WGS sequence"/>
</dbReference>
<evidence type="ECO:0000313" key="3">
    <source>
        <dbReference type="Proteomes" id="UP000001514"/>
    </source>
</evidence>
<dbReference type="KEGG" id="smo:SELMODRAFT_405120"/>
<reference evidence="2 3" key="1">
    <citation type="journal article" date="2011" name="Science">
        <title>The Selaginella genome identifies genetic changes associated with the evolution of vascular plants.</title>
        <authorList>
            <person name="Banks J.A."/>
            <person name="Nishiyama T."/>
            <person name="Hasebe M."/>
            <person name="Bowman J.L."/>
            <person name="Gribskov M."/>
            <person name="dePamphilis C."/>
            <person name="Albert V.A."/>
            <person name="Aono N."/>
            <person name="Aoyama T."/>
            <person name="Ambrose B.A."/>
            <person name="Ashton N.W."/>
            <person name="Axtell M.J."/>
            <person name="Barker E."/>
            <person name="Barker M.S."/>
            <person name="Bennetzen J.L."/>
            <person name="Bonawitz N.D."/>
            <person name="Chapple C."/>
            <person name="Cheng C."/>
            <person name="Correa L.G."/>
            <person name="Dacre M."/>
            <person name="DeBarry J."/>
            <person name="Dreyer I."/>
            <person name="Elias M."/>
            <person name="Engstrom E.M."/>
            <person name="Estelle M."/>
            <person name="Feng L."/>
            <person name="Finet C."/>
            <person name="Floyd S.K."/>
            <person name="Frommer W.B."/>
            <person name="Fujita T."/>
            <person name="Gramzow L."/>
            <person name="Gutensohn M."/>
            <person name="Harholt J."/>
            <person name="Hattori M."/>
            <person name="Heyl A."/>
            <person name="Hirai T."/>
            <person name="Hiwatashi Y."/>
            <person name="Ishikawa M."/>
            <person name="Iwata M."/>
            <person name="Karol K.G."/>
            <person name="Koehler B."/>
            <person name="Kolukisaoglu U."/>
            <person name="Kubo M."/>
            <person name="Kurata T."/>
            <person name="Lalonde S."/>
            <person name="Li K."/>
            <person name="Li Y."/>
            <person name="Litt A."/>
            <person name="Lyons E."/>
            <person name="Manning G."/>
            <person name="Maruyama T."/>
            <person name="Michael T.P."/>
            <person name="Mikami K."/>
            <person name="Miyazaki S."/>
            <person name="Morinaga S."/>
            <person name="Murata T."/>
            <person name="Mueller-Roeber B."/>
            <person name="Nelson D.R."/>
            <person name="Obara M."/>
            <person name="Oguri Y."/>
            <person name="Olmstead R.G."/>
            <person name="Onodera N."/>
            <person name="Petersen B.L."/>
            <person name="Pils B."/>
            <person name="Prigge M."/>
            <person name="Rensing S.A."/>
            <person name="Riano-Pachon D.M."/>
            <person name="Roberts A.W."/>
            <person name="Sato Y."/>
            <person name="Scheller H.V."/>
            <person name="Schulz B."/>
            <person name="Schulz C."/>
            <person name="Shakirov E.V."/>
            <person name="Shibagaki N."/>
            <person name="Shinohara N."/>
            <person name="Shippen D.E."/>
            <person name="Soerensen I."/>
            <person name="Sotooka R."/>
            <person name="Sugimoto N."/>
            <person name="Sugita M."/>
            <person name="Sumikawa N."/>
            <person name="Tanurdzic M."/>
            <person name="Theissen G."/>
            <person name="Ulvskov P."/>
            <person name="Wakazuki S."/>
            <person name="Weng J.K."/>
            <person name="Willats W.W."/>
            <person name="Wipf D."/>
            <person name="Wolf P.G."/>
            <person name="Yang L."/>
            <person name="Zimmer A.D."/>
            <person name="Zhu Q."/>
            <person name="Mitros T."/>
            <person name="Hellsten U."/>
            <person name="Loque D."/>
            <person name="Otillar R."/>
            <person name="Salamov A."/>
            <person name="Schmutz J."/>
            <person name="Shapiro H."/>
            <person name="Lindquist E."/>
            <person name="Lucas S."/>
            <person name="Rokhsar D."/>
            <person name="Grigoriev I.V."/>
        </authorList>
    </citation>
    <scope>NUCLEOTIDE SEQUENCE [LARGE SCALE GENOMIC DNA]</scope>
</reference>
<dbReference type="PROSITE" id="PS51257">
    <property type="entry name" value="PROKAR_LIPOPROTEIN"/>
    <property type="match status" value="1"/>
</dbReference>